<dbReference type="EMBL" id="BMZI01000002">
    <property type="protein sequence ID" value="GHB12807.1"/>
    <property type="molecule type" value="Genomic_DNA"/>
</dbReference>
<name>A0ABQ3DTS0_9GAMM</name>
<keyword evidence="10" id="KW-1185">Reference proteome</keyword>
<sequence length="381" mass="42931">MEKPYKLIDLFCGAGGMSLGFLGDNSKKNFKSILAIDNDASACATYNANFGDHCITTNVESWLLNNEVPEADAVIGGPPCQGFSLLNKNREGDFRRALWEPYLDIVEKSQASVFVMENVPGLLKSPEFQDIVMRSKDHGFEVLSASVLNTADYGVPQTRRRTIIIGYRPDHFPADFETPAFPPSPTHRSPTNSNHNLPEWRSVKEFISDLPDPEGVQIRNIAPPLDLHFGRTPTPVSLERYRAVPPGGNRFDLQERRPDITPACWIRKKSGGTDLFGRLWWNRPSVTIRTEFFKPEKGRYLHPEADRPITHREAARLMSFPDTFVFVGSKIEVARQIGNAVPPIFAQKIAAYVQELLGKRVTVVKQKEDKPLNFQLELERG</sequence>
<dbReference type="GO" id="GO:0008168">
    <property type="term" value="F:methyltransferase activity"/>
    <property type="evidence" value="ECO:0007669"/>
    <property type="project" value="UniProtKB-KW"/>
</dbReference>
<dbReference type="SUPFAM" id="SSF53335">
    <property type="entry name" value="S-adenosyl-L-methionine-dependent methyltransferases"/>
    <property type="match status" value="1"/>
</dbReference>
<accession>A0ABQ3DTS0</accession>
<dbReference type="InterPro" id="IPR029063">
    <property type="entry name" value="SAM-dependent_MTases_sf"/>
</dbReference>
<keyword evidence="1 6" id="KW-0489">Methyltransferase</keyword>
<dbReference type="InterPro" id="IPR001525">
    <property type="entry name" value="C5_MeTfrase"/>
</dbReference>
<reference evidence="10" key="1">
    <citation type="journal article" date="2019" name="Int. J. Syst. Evol. Microbiol.">
        <title>The Global Catalogue of Microorganisms (GCM) 10K type strain sequencing project: providing services to taxonomists for standard genome sequencing and annotation.</title>
        <authorList>
            <consortium name="The Broad Institute Genomics Platform"/>
            <consortium name="The Broad Institute Genome Sequencing Center for Infectious Disease"/>
            <person name="Wu L."/>
            <person name="Ma J."/>
        </authorList>
    </citation>
    <scope>NUCLEOTIDE SEQUENCE [LARGE SCALE GENOMIC DNA]</scope>
    <source>
        <strain evidence="10">KCTC 32998</strain>
    </source>
</reference>
<keyword evidence="4" id="KW-0680">Restriction system</keyword>
<dbReference type="PROSITE" id="PS00094">
    <property type="entry name" value="C5_MTASE_1"/>
    <property type="match status" value="1"/>
</dbReference>
<dbReference type="Gene3D" id="3.40.50.150">
    <property type="entry name" value="Vaccinia Virus protein VP39"/>
    <property type="match status" value="1"/>
</dbReference>
<evidence type="ECO:0000256" key="5">
    <source>
        <dbReference type="ARBA" id="ARBA00047422"/>
    </source>
</evidence>
<evidence type="ECO:0000313" key="10">
    <source>
        <dbReference type="Proteomes" id="UP000646745"/>
    </source>
</evidence>
<dbReference type="NCBIfam" id="TIGR00675">
    <property type="entry name" value="dcm"/>
    <property type="match status" value="1"/>
</dbReference>
<organism evidence="9 10">
    <name type="scientific">Salinicola rhizosphaerae</name>
    <dbReference type="NCBI Taxonomy" id="1443141"/>
    <lineage>
        <taxon>Bacteria</taxon>
        <taxon>Pseudomonadati</taxon>
        <taxon>Pseudomonadota</taxon>
        <taxon>Gammaproteobacteria</taxon>
        <taxon>Oceanospirillales</taxon>
        <taxon>Halomonadaceae</taxon>
        <taxon>Salinicola</taxon>
    </lineage>
</organism>
<dbReference type="Pfam" id="PF00145">
    <property type="entry name" value="DNA_methylase"/>
    <property type="match status" value="1"/>
</dbReference>
<evidence type="ECO:0000256" key="7">
    <source>
        <dbReference type="RuleBase" id="RU000416"/>
    </source>
</evidence>
<keyword evidence="2 6" id="KW-0808">Transferase</keyword>
<dbReference type="EC" id="2.1.1.37" evidence="8"/>
<proteinExistence type="inferred from homology"/>
<keyword evidence="3 6" id="KW-0949">S-adenosyl-L-methionine</keyword>
<evidence type="ECO:0000256" key="1">
    <source>
        <dbReference type="ARBA" id="ARBA00022603"/>
    </source>
</evidence>
<dbReference type="PANTHER" id="PTHR10629:SF52">
    <property type="entry name" value="DNA (CYTOSINE-5)-METHYLTRANSFERASE 1"/>
    <property type="match status" value="1"/>
</dbReference>
<dbReference type="InterPro" id="IPR050390">
    <property type="entry name" value="C5-Methyltransferase"/>
</dbReference>
<evidence type="ECO:0000256" key="8">
    <source>
        <dbReference type="RuleBase" id="RU000417"/>
    </source>
</evidence>
<evidence type="ECO:0000313" key="9">
    <source>
        <dbReference type="EMBL" id="GHB12807.1"/>
    </source>
</evidence>
<protein>
    <recommendedName>
        <fullName evidence="8">Cytosine-specific methyltransferase</fullName>
        <ecNumber evidence="8">2.1.1.37</ecNumber>
    </recommendedName>
</protein>
<feature type="active site" evidence="6">
    <location>
        <position position="80"/>
    </location>
</feature>
<gene>
    <name evidence="9" type="ORF">GCM10009038_08520</name>
</gene>
<dbReference type="RefSeq" id="WP_189443408.1">
    <property type="nucleotide sequence ID" value="NZ_BMZI01000002.1"/>
</dbReference>
<dbReference type="Gene3D" id="3.90.120.10">
    <property type="entry name" value="DNA Methylase, subunit A, domain 2"/>
    <property type="match status" value="1"/>
</dbReference>
<dbReference type="PROSITE" id="PS51679">
    <property type="entry name" value="SAM_MT_C5"/>
    <property type="match status" value="1"/>
</dbReference>
<evidence type="ECO:0000256" key="4">
    <source>
        <dbReference type="ARBA" id="ARBA00022747"/>
    </source>
</evidence>
<comment type="similarity">
    <text evidence="6 7">Belongs to the class I-like SAM-binding methyltransferase superfamily. C5-methyltransferase family.</text>
</comment>
<dbReference type="InterPro" id="IPR018117">
    <property type="entry name" value="C5_DNA_meth_AS"/>
</dbReference>
<comment type="catalytic activity">
    <reaction evidence="5 8">
        <text>a 2'-deoxycytidine in DNA + S-adenosyl-L-methionine = a 5-methyl-2'-deoxycytidine in DNA + S-adenosyl-L-homocysteine + H(+)</text>
        <dbReference type="Rhea" id="RHEA:13681"/>
        <dbReference type="Rhea" id="RHEA-COMP:11369"/>
        <dbReference type="Rhea" id="RHEA-COMP:11370"/>
        <dbReference type="ChEBI" id="CHEBI:15378"/>
        <dbReference type="ChEBI" id="CHEBI:57856"/>
        <dbReference type="ChEBI" id="CHEBI:59789"/>
        <dbReference type="ChEBI" id="CHEBI:85452"/>
        <dbReference type="ChEBI" id="CHEBI:85454"/>
        <dbReference type="EC" id="2.1.1.37"/>
    </reaction>
</comment>
<dbReference type="PRINTS" id="PR00105">
    <property type="entry name" value="C5METTRFRASE"/>
</dbReference>
<evidence type="ECO:0000256" key="6">
    <source>
        <dbReference type="PROSITE-ProRule" id="PRU01016"/>
    </source>
</evidence>
<evidence type="ECO:0000256" key="3">
    <source>
        <dbReference type="ARBA" id="ARBA00022691"/>
    </source>
</evidence>
<evidence type="ECO:0000256" key="2">
    <source>
        <dbReference type="ARBA" id="ARBA00022679"/>
    </source>
</evidence>
<dbReference type="Proteomes" id="UP000646745">
    <property type="component" value="Unassembled WGS sequence"/>
</dbReference>
<comment type="caution">
    <text evidence="9">The sequence shown here is derived from an EMBL/GenBank/DDBJ whole genome shotgun (WGS) entry which is preliminary data.</text>
</comment>
<dbReference type="PANTHER" id="PTHR10629">
    <property type="entry name" value="CYTOSINE-SPECIFIC METHYLTRANSFERASE"/>
    <property type="match status" value="1"/>
</dbReference>
<dbReference type="GO" id="GO:0032259">
    <property type="term" value="P:methylation"/>
    <property type="evidence" value="ECO:0007669"/>
    <property type="project" value="UniProtKB-KW"/>
</dbReference>